<evidence type="ECO:0000313" key="2">
    <source>
        <dbReference type="Proteomes" id="UP000464480"/>
    </source>
</evidence>
<reference evidence="1 2" key="1">
    <citation type="submission" date="2020-02" db="EMBL/GenBank/DDBJ databases">
        <title>Pseudomonas Putida W5 Complete Genome Assembly.</title>
        <authorList>
            <person name="Yuan Z.-C."/>
            <person name="Shaw G.A."/>
            <person name="Cusano A.D."/>
            <person name="Caddey B.J."/>
            <person name="Weselowski B.J."/>
        </authorList>
    </citation>
    <scope>NUCLEOTIDE SEQUENCE [LARGE SCALE GENOMIC DNA]</scope>
    <source>
        <strain evidence="1 2">W5</strain>
    </source>
</reference>
<sequence>MVVVAALSGVLSGCAGQPPLQRPPFPVEEYQKLVLDGAGTVSGQVFMKTVGGDVKYGAGSEVALFPVTSYSNFWYQNGYLQSKPIVPSDERQKKYMKVTQADGNGNFKFTNVAPGDYYVSSMVVWQAPTQFGLATQGGYVAKPIAVDEKTEARVMLTR</sequence>
<dbReference type="Proteomes" id="UP000464480">
    <property type="component" value="Chromosome"/>
</dbReference>
<accession>A0A6I6Y9F9</accession>
<dbReference type="AlphaFoldDB" id="A0A6I6Y9F9"/>
<dbReference type="SUPFAM" id="SSF117074">
    <property type="entry name" value="Hypothetical protein PA1324"/>
    <property type="match status" value="1"/>
</dbReference>
<evidence type="ECO:0008006" key="3">
    <source>
        <dbReference type="Google" id="ProtNLM"/>
    </source>
</evidence>
<dbReference type="EMBL" id="CP026115">
    <property type="protein sequence ID" value="QHG68295.1"/>
    <property type="molecule type" value="Genomic_DNA"/>
</dbReference>
<evidence type="ECO:0000313" key="1">
    <source>
        <dbReference type="EMBL" id="QHG68295.1"/>
    </source>
</evidence>
<gene>
    <name evidence="1" type="ORF">C2H86_18265</name>
</gene>
<organism evidence="1 2">
    <name type="scientific">Pseudomonas putida</name>
    <name type="common">Arthrobacter siderocapsulatus</name>
    <dbReference type="NCBI Taxonomy" id="303"/>
    <lineage>
        <taxon>Bacteria</taxon>
        <taxon>Pseudomonadati</taxon>
        <taxon>Pseudomonadota</taxon>
        <taxon>Gammaproteobacteria</taxon>
        <taxon>Pseudomonadales</taxon>
        <taxon>Pseudomonadaceae</taxon>
        <taxon>Pseudomonas</taxon>
    </lineage>
</organism>
<proteinExistence type="predicted"/>
<name>A0A6I6Y9F9_PSEPU</name>
<protein>
    <recommendedName>
        <fullName evidence="3">Carboxypeptidase regulatory-like domain-containing protein</fullName>
    </recommendedName>
</protein>